<dbReference type="SUPFAM" id="SSF52833">
    <property type="entry name" value="Thioredoxin-like"/>
    <property type="match status" value="1"/>
</dbReference>
<feature type="domain" description="Thioredoxin" evidence="2">
    <location>
        <begin position="131"/>
        <end position="277"/>
    </location>
</feature>
<evidence type="ECO:0000313" key="4">
    <source>
        <dbReference type="Proteomes" id="UP000294513"/>
    </source>
</evidence>
<organism evidence="3 4">
    <name type="scientific">Actinomadura rubrisoli</name>
    <dbReference type="NCBI Taxonomy" id="2530368"/>
    <lineage>
        <taxon>Bacteria</taxon>
        <taxon>Bacillati</taxon>
        <taxon>Actinomycetota</taxon>
        <taxon>Actinomycetes</taxon>
        <taxon>Streptosporangiales</taxon>
        <taxon>Thermomonosporaceae</taxon>
        <taxon>Actinomadura</taxon>
    </lineage>
</organism>
<protein>
    <submittedName>
        <fullName evidence="3">Redoxin domain-containing protein</fullName>
    </submittedName>
</protein>
<dbReference type="OrthoDB" id="9790194at2"/>
<dbReference type="PANTHER" id="PTHR42852">
    <property type="entry name" value="THIOL:DISULFIDE INTERCHANGE PROTEIN DSBE"/>
    <property type="match status" value="1"/>
</dbReference>
<dbReference type="InterPro" id="IPR013740">
    <property type="entry name" value="Redoxin"/>
</dbReference>
<accession>A0A4R5BCX6</accession>
<evidence type="ECO:0000313" key="3">
    <source>
        <dbReference type="EMBL" id="TDD82620.1"/>
    </source>
</evidence>
<dbReference type="Proteomes" id="UP000294513">
    <property type="component" value="Unassembled WGS sequence"/>
</dbReference>
<dbReference type="InterPro" id="IPR013766">
    <property type="entry name" value="Thioredoxin_domain"/>
</dbReference>
<proteinExistence type="predicted"/>
<dbReference type="PANTHER" id="PTHR42852:SF17">
    <property type="entry name" value="THIOREDOXIN-LIKE PROTEIN HI_1115"/>
    <property type="match status" value="1"/>
</dbReference>
<dbReference type="GO" id="GO:0016491">
    <property type="term" value="F:oxidoreductase activity"/>
    <property type="evidence" value="ECO:0007669"/>
    <property type="project" value="InterPro"/>
</dbReference>
<reference evidence="3 4" key="1">
    <citation type="submission" date="2019-03" db="EMBL/GenBank/DDBJ databases">
        <title>Draft genome sequences of novel Actinobacteria.</title>
        <authorList>
            <person name="Sahin N."/>
            <person name="Ay H."/>
            <person name="Saygin H."/>
        </authorList>
    </citation>
    <scope>NUCLEOTIDE SEQUENCE [LARGE SCALE GENOMIC DNA]</scope>
    <source>
        <strain evidence="3 4">H3C3</strain>
    </source>
</reference>
<dbReference type="Gene3D" id="3.40.30.10">
    <property type="entry name" value="Glutaredoxin"/>
    <property type="match status" value="1"/>
</dbReference>
<name>A0A4R5BCX6_9ACTN</name>
<sequence>MPDALPSGRRGPRHPAVHSCGRTAPGAFTSFPEADHARTGARSGNRRPGGGGSPRVGGDGYAAATSVTASAGPLRSGRHRLVRVLPDGRIYGEAMKQFSLIIVTAALVLTGCGGEGADEAATSVGTASSPSGVAGSAPAKGAPALLRFQADKLDGGAFDGASLAGKPVVFWFWAPWCPKCQAEGPAVAKAARKYGDRVAFVGVAGLDKNKELMNRFVTRTGTSGIVQLDDRTGALYKHFRITSQSSYLFVKPGGGTHSAVGPLDEGKLSSLVDRHTL</sequence>
<dbReference type="EMBL" id="SMKU01000122">
    <property type="protein sequence ID" value="TDD82620.1"/>
    <property type="molecule type" value="Genomic_DNA"/>
</dbReference>
<comment type="caution">
    <text evidence="3">The sequence shown here is derived from an EMBL/GenBank/DDBJ whole genome shotgun (WGS) entry which is preliminary data.</text>
</comment>
<evidence type="ECO:0000256" key="1">
    <source>
        <dbReference type="SAM" id="MobiDB-lite"/>
    </source>
</evidence>
<feature type="region of interest" description="Disordered" evidence="1">
    <location>
        <begin position="1"/>
        <end position="61"/>
    </location>
</feature>
<dbReference type="InterPro" id="IPR050553">
    <property type="entry name" value="Thioredoxin_ResA/DsbE_sf"/>
</dbReference>
<dbReference type="Pfam" id="PF08534">
    <property type="entry name" value="Redoxin"/>
    <property type="match status" value="1"/>
</dbReference>
<dbReference type="AlphaFoldDB" id="A0A4R5BCX6"/>
<keyword evidence="4" id="KW-1185">Reference proteome</keyword>
<dbReference type="InterPro" id="IPR036249">
    <property type="entry name" value="Thioredoxin-like_sf"/>
</dbReference>
<feature type="compositionally biased region" description="Gly residues" evidence="1">
    <location>
        <begin position="47"/>
        <end position="60"/>
    </location>
</feature>
<dbReference type="PROSITE" id="PS51352">
    <property type="entry name" value="THIOREDOXIN_2"/>
    <property type="match status" value="1"/>
</dbReference>
<gene>
    <name evidence="3" type="ORF">E1298_22395</name>
</gene>
<evidence type="ECO:0000259" key="2">
    <source>
        <dbReference type="PROSITE" id="PS51352"/>
    </source>
</evidence>